<organism evidence="2 3">
    <name type="scientific">Sulfobacillus harzensis</name>
    <dbReference type="NCBI Taxonomy" id="2729629"/>
    <lineage>
        <taxon>Bacteria</taxon>
        <taxon>Bacillati</taxon>
        <taxon>Bacillota</taxon>
        <taxon>Clostridia</taxon>
        <taxon>Eubacteriales</taxon>
        <taxon>Clostridiales Family XVII. Incertae Sedis</taxon>
        <taxon>Sulfobacillus</taxon>
    </lineage>
</organism>
<keyword evidence="3" id="KW-1185">Reference proteome</keyword>
<evidence type="ECO:0000313" key="3">
    <source>
        <dbReference type="Proteomes" id="UP000533476"/>
    </source>
</evidence>
<reference evidence="2 3" key="1">
    <citation type="submission" date="2020-04" db="EMBL/GenBank/DDBJ databases">
        <authorList>
            <person name="Zhang R."/>
            <person name="Schippers A."/>
        </authorList>
    </citation>
    <scope>NUCLEOTIDE SEQUENCE [LARGE SCALE GENOMIC DNA]</scope>
    <source>
        <strain evidence="2 3">DSM 109850</strain>
    </source>
</reference>
<keyword evidence="1" id="KW-0175">Coiled coil</keyword>
<dbReference type="EMBL" id="JABBVZ010000029">
    <property type="protein sequence ID" value="NMP22702.1"/>
    <property type="molecule type" value="Genomic_DNA"/>
</dbReference>
<dbReference type="NCBIfam" id="NF038048">
    <property type="entry name" value="DIP1984_fam"/>
    <property type="match status" value="1"/>
</dbReference>
<name>A0A7Y0L4B8_9FIRM</name>
<protein>
    <submittedName>
        <fullName evidence="2">DIP1984 family protein</fullName>
    </submittedName>
</protein>
<accession>A0A7Y0L4B8</accession>
<comment type="caution">
    <text evidence="2">The sequence shown here is derived from an EMBL/GenBank/DDBJ whole genome shotgun (WGS) entry which is preliminary data.</text>
</comment>
<evidence type="ECO:0000313" key="2">
    <source>
        <dbReference type="EMBL" id="NMP22702.1"/>
    </source>
</evidence>
<dbReference type="AlphaFoldDB" id="A0A7Y0L4B8"/>
<evidence type="ECO:0000256" key="1">
    <source>
        <dbReference type="SAM" id="Coils"/>
    </source>
</evidence>
<dbReference type="Proteomes" id="UP000533476">
    <property type="component" value="Unassembled WGS sequence"/>
</dbReference>
<dbReference type="RefSeq" id="WP_169099259.1">
    <property type="nucleotide sequence ID" value="NZ_JABBVZ010000029.1"/>
</dbReference>
<dbReference type="Gene3D" id="6.10.320.10">
    <property type="match status" value="1"/>
</dbReference>
<gene>
    <name evidence="2" type="ORF">HIJ39_10105</name>
</gene>
<dbReference type="Pfam" id="PF20935">
    <property type="entry name" value="DUF6847"/>
    <property type="match status" value="1"/>
</dbReference>
<proteinExistence type="predicted"/>
<dbReference type="CDD" id="cd12208">
    <property type="entry name" value="DIP1984-like"/>
    <property type="match status" value="1"/>
</dbReference>
<sequence length="154" mass="17229">MKLAEALAERKGLADRMTSLSQRARRSVVAPEGRAPLEAVTDILEELDQTLARWEERVVQINRANMTVRLENGMTLMEALARRDRLTRHIAILSEVMQVATGGPHERFGMVPREAATMVPTMDVSALQSRLDQVSAERMALDLAIQQAGWAYDM</sequence>
<dbReference type="InterPro" id="IPR047741">
    <property type="entry name" value="DIP1984-like"/>
</dbReference>
<feature type="coiled-coil region" evidence="1">
    <location>
        <begin position="3"/>
        <end position="64"/>
    </location>
</feature>